<gene>
    <name evidence="2" type="ORF">JIN84_13500</name>
</gene>
<protein>
    <recommendedName>
        <fullName evidence="4">Lipase</fullName>
    </recommendedName>
</protein>
<name>A0A934VBZ5_9BACT</name>
<accession>A0A934VBZ5</accession>
<dbReference type="SUPFAM" id="SSF53474">
    <property type="entry name" value="alpha/beta-Hydrolases"/>
    <property type="match status" value="1"/>
</dbReference>
<keyword evidence="3" id="KW-1185">Reference proteome</keyword>
<sequence>MISKFRRLLPFLPLVVPACCPTAPAPVAKTGQRVVLVNGFAERGSIFNTLQQRLEKRGIEVYAPPLRHPDGRGGLEKLASHLKKDIDRRFGPDAPISIISFSMGGLVSREYLQNQGGAARCENLITISSPHHGTLAAWTYPSQGVRDMRPGSPFLKHLGETENQLGKMTVVSYRTRLDLIILPSRSSVWDRAVNIEYPVALHPMMVTSRRVVDDIEKRLVK</sequence>
<dbReference type="InterPro" id="IPR029058">
    <property type="entry name" value="AB_hydrolase_fold"/>
</dbReference>
<dbReference type="AlphaFoldDB" id="A0A934VBZ5"/>
<evidence type="ECO:0000256" key="1">
    <source>
        <dbReference type="SAM" id="SignalP"/>
    </source>
</evidence>
<comment type="caution">
    <text evidence="2">The sequence shown here is derived from an EMBL/GenBank/DDBJ whole genome shotgun (WGS) entry which is preliminary data.</text>
</comment>
<dbReference type="Pfam" id="PF02089">
    <property type="entry name" value="Palm_thioest"/>
    <property type="match status" value="1"/>
</dbReference>
<keyword evidence="1" id="KW-0732">Signal</keyword>
<dbReference type="PANTHER" id="PTHR37946:SF1">
    <property type="entry name" value="SLL1969 PROTEIN"/>
    <property type="match status" value="1"/>
</dbReference>
<proteinExistence type="predicted"/>
<dbReference type="Gene3D" id="3.40.50.1820">
    <property type="entry name" value="alpha/beta hydrolase"/>
    <property type="match status" value="1"/>
</dbReference>
<dbReference type="Proteomes" id="UP000600139">
    <property type="component" value="Unassembled WGS sequence"/>
</dbReference>
<evidence type="ECO:0000313" key="2">
    <source>
        <dbReference type="EMBL" id="MBK1816635.1"/>
    </source>
</evidence>
<dbReference type="RefSeq" id="WP_200351568.1">
    <property type="nucleotide sequence ID" value="NZ_BAABHZ010000006.1"/>
</dbReference>
<evidence type="ECO:0008006" key="4">
    <source>
        <dbReference type="Google" id="ProtNLM"/>
    </source>
</evidence>
<evidence type="ECO:0000313" key="3">
    <source>
        <dbReference type="Proteomes" id="UP000600139"/>
    </source>
</evidence>
<dbReference type="PANTHER" id="PTHR37946">
    <property type="entry name" value="SLL1969 PROTEIN"/>
    <property type="match status" value="1"/>
</dbReference>
<dbReference type="EMBL" id="JAENIK010000011">
    <property type="protein sequence ID" value="MBK1816635.1"/>
    <property type="molecule type" value="Genomic_DNA"/>
</dbReference>
<feature type="chain" id="PRO_5037611170" description="Lipase" evidence="1">
    <location>
        <begin position="19"/>
        <end position="221"/>
    </location>
</feature>
<reference evidence="2" key="1">
    <citation type="submission" date="2021-01" db="EMBL/GenBank/DDBJ databases">
        <title>Modified the classification status of verrucomicrobia.</title>
        <authorList>
            <person name="Feng X."/>
        </authorList>
    </citation>
    <scope>NUCLEOTIDE SEQUENCE</scope>
    <source>
        <strain evidence="2">JCM 18052</strain>
    </source>
</reference>
<feature type="signal peptide" evidence="1">
    <location>
        <begin position="1"/>
        <end position="18"/>
    </location>
</feature>
<organism evidence="2 3">
    <name type="scientific">Luteolibacter yonseiensis</name>
    <dbReference type="NCBI Taxonomy" id="1144680"/>
    <lineage>
        <taxon>Bacteria</taxon>
        <taxon>Pseudomonadati</taxon>
        <taxon>Verrucomicrobiota</taxon>
        <taxon>Verrucomicrobiia</taxon>
        <taxon>Verrucomicrobiales</taxon>
        <taxon>Verrucomicrobiaceae</taxon>
        <taxon>Luteolibacter</taxon>
    </lineage>
</organism>